<keyword evidence="3" id="KW-1185">Reference proteome</keyword>
<gene>
    <name evidence="2" type="ORF">HZS54_16990</name>
</gene>
<evidence type="ECO:0000313" key="3">
    <source>
        <dbReference type="Proteomes" id="UP000509346"/>
    </source>
</evidence>
<name>A0A7D5PA86_9EURY</name>
<dbReference type="OrthoDB" id="240184at2157"/>
<evidence type="ECO:0000256" key="1">
    <source>
        <dbReference type="SAM" id="Phobius"/>
    </source>
</evidence>
<feature type="transmembrane region" description="Helical" evidence="1">
    <location>
        <begin position="55"/>
        <end position="84"/>
    </location>
</feature>
<dbReference type="RefSeq" id="WP_179918271.1">
    <property type="nucleotide sequence ID" value="NZ_CP058909.1"/>
</dbReference>
<keyword evidence="1" id="KW-1133">Transmembrane helix</keyword>
<dbReference type="GeneID" id="56084321"/>
<sequence length="136" mass="14035">MPGNILSGLDFVGAFLMGFVLVLLVVLGRFLMAYARVRDRRDALSTATAITGRWALALILGGMSAVAVGLVQFGDIVGVAFGFIVGHPYFVTNFGILGIGAGGLSGLISISGQQFIGIGMLIVGVVFLSVEVDDAV</sequence>
<reference evidence="2 3" key="1">
    <citation type="submission" date="2020-07" db="EMBL/GenBank/DDBJ databases">
        <title>Halosimplex litoreum sp. nov. and Halosimplex rubrum sp. nov., isolated from different salt environments.</title>
        <authorList>
            <person name="Cui H."/>
        </authorList>
    </citation>
    <scope>NUCLEOTIDE SEQUENCE [LARGE SCALE GENOMIC DNA]</scope>
    <source>
        <strain evidence="2 3">R2</strain>
    </source>
</reference>
<feature type="transmembrane region" description="Helical" evidence="1">
    <location>
        <begin position="115"/>
        <end position="132"/>
    </location>
</feature>
<feature type="transmembrane region" description="Helical" evidence="1">
    <location>
        <begin position="12"/>
        <end position="34"/>
    </location>
</feature>
<accession>A0A7D5PA86</accession>
<keyword evidence="1" id="KW-0472">Membrane</keyword>
<evidence type="ECO:0000313" key="2">
    <source>
        <dbReference type="EMBL" id="QLH83221.1"/>
    </source>
</evidence>
<organism evidence="2 3">
    <name type="scientific">Halosimplex pelagicum</name>
    <dbReference type="NCBI Taxonomy" id="869886"/>
    <lineage>
        <taxon>Archaea</taxon>
        <taxon>Methanobacteriati</taxon>
        <taxon>Methanobacteriota</taxon>
        <taxon>Stenosarchaea group</taxon>
        <taxon>Halobacteria</taxon>
        <taxon>Halobacteriales</taxon>
        <taxon>Haloarculaceae</taxon>
        <taxon>Halosimplex</taxon>
    </lineage>
</organism>
<dbReference type="AlphaFoldDB" id="A0A7D5PA86"/>
<keyword evidence="1" id="KW-0812">Transmembrane</keyword>
<dbReference type="Proteomes" id="UP000509346">
    <property type="component" value="Chromosome"/>
</dbReference>
<dbReference type="KEGG" id="hpel:HZS54_16990"/>
<protein>
    <submittedName>
        <fullName evidence="2">Uncharacterized protein</fullName>
    </submittedName>
</protein>
<proteinExistence type="predicted"/>
<dbReference type="EMBL" id="CP058909">
    <property type="protein sequence ID" value="QLH83221.1"/>
    <property type="molecule type" value="Genomic_DNA"/>
</dbReference>
<feature type="transmembrane region" description="Helical" evidence="1">
    <location>
        <begin position="90"/>
        <end position="108"/>
    </location>
</feature>